<proteinExistence type="inferred from homology"/>
<dbReference type="GO" id="GO:0004497">
    <property type="term" value="F:monooxygenase activity"/>
    <property type="evidence" value="ECO:0007669"/>
    <property type="project" value="UniProtKB-KW"/>
</dbReference>
<dbReference type="PRINTS" id="PR00385">
    <property type="entry name" value="P450"/>
</dbReference>
<sequence length="432" mass="46689">MGTDSVGGVRNVRSLVGSLLTRLYFARARRRGTGPSPEALLPGSLLVILRRVGLDPVADMAKRCDSAPVTRLARWFGVNAWLVSGHGEVKAVLGRADVFSSSFARLVDSAGIDAAASPGGLGFSDPPEHTRLRRLLTPEFTRRRLVRLAPRIDEIVEGQLDAMAKESGPVDLVRSFALPVSSLTICELLGVSRADRHEFQQLSTAHFDVSGGPDGLLAAMSTSTSRLIDLVSRQRESPGDGLLGMLVREHGDEIDDRELAGIADGVLTGGLDSTASMLALGALVLLRNPESFELVRAEDDSVDTLMEELLRYLSPVQVAFPRFVREDVEVSGVGLRKGDLVLCSLSGANRDKSLGASMKRFDPTRRSSSHLAFGHGIHRCIGAELARMELRAAYPALVRRFPGMRLAIDPEHIPYRKLSIVYGAESLPVLLS</sequence>
<dbReference type="GO" id="GO:0016705">
    <property type="term" value="F:oxidoreductase activity, acting on paired donors, with incorporation or reduction of molecular oxygen"/>
    <property type="evidence" value="ECO:0007669"/>
    <property type="project" value="InterPro"/>
</dbReference>
<dbReference type="GO" id="GO:0020037">
    <property type="term" value="F:heme binding"/>
    <property type="evidence" value="ECO:0007669"/>
    <property type="project" value="InterPro"/>
</dbReference>
<evidence type="ECO:0000256" key="3">
    <source>
        <dbReference type="ARBA" id="ARBA00022723"/>
    </source>
</evidence>
<keyword evidence="4 7" id="KW-0560">Oxidoreductase</keyword>
<evidence type="ECO:0000256" key="7">
    <source>
        <dbReference type="RuleBase" id="RU000461"/>
    </source>
</evidence>
<keyword evidence="6 7" id="KW-0503">Monooxygenase</keyword>
<dbReference type="Pfam" id="PF00067">
    <property type="entry name" value="p450"/>
    <property type="match status" value="1"/>
</dbReference>
<evidence type="ECO:0000313" key="8">
    <source>
        <dbReference type="EMBL" id="WTU44840.1"/>
    </source>
</evidence>
<evidence type="ECO:0000256" key="6">
    <source>
        <dbReference type="ARBA" id="ARBA00023033"/>
    </source>
</evidence>
<dbReference type="EMBL" id="CP108253">
    <property type="protein sequence ID" value="WTU44840.1"/>
    <property type="molecule type" value="Genomic_DNA"/>
</dbReference>
<dbReference type="FunFam" id="1.10.630.10:FF:000018">
    <property type="entry name" value="Cytochrome P450 monooxygenase"/>
    <property type="match status" value="1"/>
</dbReference>
<dbReference type="PANTHER" id="PTHR46696:SF6">
    <property type="entry name" value="P450, PUTATIVE (EUROFUNG)-RELATED"/>
    <property type="match status" value="1"/>
</dbReference>
<accession>A0AAU2HC28</accession>
<protein>
    <submittedName>
        <fullName evidence="8">Cytochrome P450</fullName>
    </submittedName>
</protein>
<dbReference type="GO" id="GO:0005506">
    <property type="term" value="F:iron ion binding"/>
    <property type="evidence" value="ECO:0007669"/>
    <property type="project" value="InterPro"/>
</dbReference>
<dbReference type="InterPro" id="IPR001128">
    <property type="entry name" value="Cyt_P450"/>
</dbReference>
<name>A0AAU2HC28_9ACTN</name>
<dbReference type="AlphaFoldDB" id="A0AAU2HC28"/>
<dbReference type="InterPro" id="IPR002397">
    <property type="entry name" value="Cyt_P450_B"/>
</dbReference>
<dbReference type="SUPFAM" id="SSF48264">
    <property type="entry name" value="Cytochrome P450"/>
    <property type="match status" value="1"/>
</dbReference>
<gene>
    <name evidence="8" type="ORF">OHV25_37310</name>
</gene>
<reference evidence="8" key="1">
    <citation type="submission" date="2022-10" db="EMBL/GenBank/DDBJ databases">
        <title>The complete genomes of actinobacterial strains from the NBC collection.</title>
        <authorList>
            <person name="Joergensen T.S."/>
            <person name="Alvarez Arevalo M."/>
            <person name="Sterndorff E.B."/>
            <person name="Faurdal D."/>
            <person name="Vuksanovic O."/>
            <person name="Mourched A.-S."/>
            <person name="Charusanti P."/>
            <person name="Shaw S."/>
            <person name="Blin K."/>
            <person name="Weber T."/>
        </authorList>
    </citation>
    <scope>NUCLEOTIDE SEQUENCE</scope>
    <source>
        <strain evidence="8">NBC_00060</strain>
    </source>
</reference>
<dbReference type="InterPro" id="IPR036396">
    <property type="entry name" value="Cyt_P450_sf"/>
</dbReference>
<dbReference type="PRINTS" id="PR00359">
    <property type="entry name" value="BP450"/>
</dbReference>
<dbReference type="PANTHER" id="PTHR46696">
    <property type="entry name" value="P450, PUTATIVE (EUROFUNG)-RELATED"/>
    <property type="match status" value="1"/>
</dbReference>
<organism evidence="8">
    <name type="scientific">Streptomyces sp. NBC_00060</name>
    <dbReference type="NCBI Taxonomy" id="2975636"/>
    <lineage>
        <taxon>Bacteria</taxon>
        <taxon>Bacillati</taxon>
        <taxon>Actinomycetota</taxon>
        <taxon>Actinomycetes</taxon>
        <taxon>Kitasatosporales</taxon>
        <taxon>Streptomycetaceae</taxon>
        <taxon>Streptomyces</taxon>
    </lineage>
</organism>
<dbReference type="CDD" id="cd11030">
    <property type="entry name" value="CYP105-like"/>
    <property type="match status" value="1"/>
</dbReference>
<dbReference type="Gene3D" id="1.10.630.10">
    <property type="entry name" value="Cytochrome P450"/>
    <property type="match status" value="1"/>
</dbReference>
<keyword evidence="2 7" id="KW-0349">Heme</keyword>
<comment type="similarity">
    <text evidence="1 7">Belongs to the cytochrome P450 family.</text>
</comment>
<evidence type="ECO:0000256" key="5">
    <source>
        <dbReference type="ARBA" id="ARBA00023004"/>
    </source>
</evidence>
<evidence type="ECO:0000256" key="4">
    <source>
        <dbReference type="ARBA" id="ARBA00023002"/>
    </source>
</evidence>
<keyword evidence="3 7" id="KW-0479">Metal-binding</keyword>
<dbReference type="InterPro" id="IPR017972">
    <property type="entry name" value="Cyt_P450_CS"/>
</dbReference>
<keyword evidence="5 7" id="KW-0408">Iron</keyword>
<dbReference type="PROSITE" id="PS00086">
    <property type="entry name" value="CYTOCHROME_P450"/>
    <property type="match status" value="1"/>
</dbReference>
<evidence type="ECO:0000256" key="2">
    <source>
        <dbReference type="ARBA" id="ARBA00022617"/>
    </source>
</evidence>
<evidence type="ECO:0000256" key="1">
    <source>
        <dbReference type="ARBA" id="ARBA00010617"/>
    </source>
</evidence>